<dbReference type="AlphaFoldDB" id="A0A382V201"/>
<feature type="non-terminal residue" evidence="1">
    <location>
        <position position="34"/>
    </location>
</feature>
<reference evidence="1" key="1">
    <citation type="submission" date="2018-05" db="EMBL/GenBank/DDBJ databases">
        <authorList>
            <person name="Lanie J.A."/>
            <person name="Ng W.-L."/>
            <person name="Kazmierczak K.M."/>
            <person name="Andrzejewski T.M."/>
            <person name="Davidsen T.M."/>
            <person name="Wayne K.J."/>
            <person name="Tettelin H."/>
            <person name="Glass J.I."/>
            <person name="Rusch D."/>
            <person name="Podicherti R."/>
            <person name="Tsui H.-C.T."/>
            <person name="Winkler M.E."/>
        </authorList>
    </citation>
    <scope>NUCLEOTIDE SEQUENCE</scope>
</reference>
<accession>A0A382V201</accession>
<gene>
    <name evidence="1" type="ORF">METZ01_LOCUS393291</name>
</gene>
<proteinExistence type="predicted"/>
<protein>
    <submittedName>
        <fullName evidence="1">Uncharacterized protein</fullName>
    </submittedName>
</protein>
<dbReference type="PROSITE" id="PS51257">
    <property type="entry name" value="PROKAR_LIPOPROTEIN"/>
    <property type="match status" value="1"/>
</dbReference>
<name>A0A382V201_9ZZZZ</name>
<dbReference type="EMBL" id="UINC01148507">
    <property type="protein sequence ID" value="SVD40437.1"/>
    <property type="molecule type" value="Genomic_DNA"/>
</dbReference>
<evidence type="ECO:0000313" key="1">
    <source>
        <dbReference type="EMBL" id="SVD40437.1"/>
    </source>
</evidence>
<sequence length="34" mass="3562">MKHLLLTTIAAVLLTAGCASRPAQTIDRNAALNL</sequence>
<organism evidence="1">
    <name type="scientific">marine metagenome</name>
    <dbReference type="NCBI Taxonomy" id="408172"/>
    <lineage>
        <taxon>unclassified sequences</taxon>
        <taxon>metagenomes</taxon>
        <taxon>ecological metagenomes</taxon>
    </lineage>
</organism>